<dbReference type="HOGENOM" id="CLU_017733_0_0_0"/>
<dbReference type="KEGG" id="tra:Trad_0523"/>
<feature type="transmembrane region" description="Helical" evidence="1">
    <location>
        <begin position="458"/>
        <end position="478"/>
    </location>
</feature>
<feature type="transmembrane region" description="Helical" evidence="1">
    <location>
        <begin position="221"/>
        <end position="238"/>
    </location>
</feature>
<proteinExistence type="predicted"/>
<feature type="transmembrane region" description="Helical" evidence="1">
    <location>
        <begin position="403"/>
        <end position="421"/>
    </location>
</feature>
<reference evidence="2 3" key="2">
    <citation type="journal article" date="2011" name="Stand. Genomic Sci.">
        <title>Complete genome sequence of Truepera radiovictrix type strain (RQ-24).</title>
        <authorList>
            <person name="Ivanova N."/>
            <person name="Rohde C."/>
            <person name="Munk C."/>
            <person name="Nolan M."/>
            <person name="Lucas S."/>
            <person name="Del Rio T.G."/>
            <person name="Tice H."/>
            <person name="Deshpande S."/>
            <person name="Cheng J.F."/>
            <person name="Tapia R."/>
            <person name="Han C."/>
            <person name="Goodwin L."/>
            <person name="Pitluck S."/>
            <person name="Liolios K."/>
            <person name="Mavromatis K."/>
            <person name="Mikhailova N."/>
            <person name="Pati A."/>
            <person name="Chen A."/>
            <person name="Palaniappan K."/>
            <person name="Land M."/>
            <person name="Hauser L."/>
            <person name="Chang Y.J."/>
            <person name="Jeffries C.D."/>
            <person name="Brambilla E."/>
            <person name="Rohde M."/>
            <person name="Goker M."/>
            <person name="Tindall B.J."/>
            <person name="Woyke T."/>
            <person name="Bristow J."/>
            <person name="Eisen J.A."/>
            <person name="Markowitz V."/>
            <person name="Hugenholtz P."/>
            <person name="Kyrpides N.C."/>
            <person name="Klenk H.P."/>
            <person name="Lapidus A."/>
        </authorList>
    </citation>
    <scope>NUCLEOTIDE SEQUENCE [LARGE SCALE GENOMIC DNA]</scope>
    <source>
        <strain evidence="3">DSM 17093 / CIP 108686 / LMG 22925 / RQ-24</strain>
    </source>
</reference>
<dbReference type="AlphaFoldDB" id="D7CSC8"/>
<keyword evidence="1" id="KW-1133">Transmembrane helix</keyword>
<dbReference type="OrthoDB" id="139907at2"/>
<feature type="transmembrane region" description="Helical" evidence="1">
    <location>
        <begin position="427"/>
        <end position="446"/>
    </location>
</feature>
<evidence type="ECO:0000256" key="1">
    <source>
        <dbReference type="SAM" id="Phobius"/>
    </source>
</evidence>
<evidence type="ECO:0000313" key="2">
    <source>
        <dbReference type="EMBL" id="ADI13660.1"/>
    </source>
</evidence>
<organism evidence="2 3">
    <name type="scientific">Truepera radiovictrix (strain DSM 17093 / CIP 108686 / LMG 22925 / RQ-24)</name>
    <dbReference type="NCBI Taxonomy" id="649638"/>
    <lineage>
        <taxon>Bacteria</taxon>
        <taxon>Thermotogati</taxon>
        <taxon>Deinococcota</taxon>
        <taxon>Deinococci</taxon>
        <taxon>Trueperales</taxon>
        <taxon>Trueperaceae</taxon>
        <taxon>Truepera</taxon>
    </lineage>
</organism>
<feature type="transmembrane region" description="Helical" evidence="1">
    <location>
        <begin position="271"/>
        <end position="289"/>
    </location>
</feature>
<feature type="transmembrane region" description="Helical" evidence="1">
    <location>
        <begin position="61"/>
        <end position="87"/>
    </location>
</feature>
<reference evidence="3" key="1">
    <citation type="submission" date="2010-05" db="EMBL/GenBank/DDBJ databases">
        <title>The complete genome of Truepera radiovictris DSM 17093.</title>
        <authorList>
            <consortium name="US DOE Joint Genome Institute (JGI-PGF)"/>
            <person name="Lucas S."/>
            <person name="Copeland A."/>
            <person name="Lapidus A."/>
            <person name="Glavina del Rio T."/>
            <person name="Dalin E."/>
            <person name="Tice H."/>
            <person name="Bruce D."/>
            <person name="Goodwin L."/>
            <person name="Pitluck S."/>
            <person name="Kyrpides N."/>
            <person name="Mavromatis K."/>
            <person name="Ovchinnikova G."/>
            <person name="Munk A.C."/>
            <person name="Detter J.C."/>
            <person name="Han C."/>
            <person name="Tapia R."/>
            <person name="Land M."/>
            <person name="Hauser L."/>
            <person name="Markowitz V."/>
            <person name="Cheng J.-F."/>
            <person name="Hugenholtz P."/>
            <person name="Woyke T."/>
            <person name="Wu D."/>
            <person name="Tindall B."/>
            <person name="Pomrenke H.G."/>
            <person name="Brambilla E."/>
            <person name="Klenk H.-P."/>
            <person name="Eisen J.A."/>
        </authorList>
    </citation>
    <scope>NUCLEOTIDE SEQUENCE [LARGE SCALE GENOMIC DNA]</scope>
    <source>
        <strain evidence="3">DSM 17093 / CIP 108686 / LMG 22925 / RQ-24</strain>
    </source>
</reference>
<feature type="transmembrane region" description="Helical" evidence="1">
    <location>
        <begin position="372"/>
        <end position="391"/>
    </location>
</feature>
<protein>
    <submittedName>
        <fullName evidence="2">Glycosyltransferase probably involved in cell wall biogenesis-like protein</fullName>
    </submittedName>
</protein>
<accession>D7CSC8</accession>
<name>D7CSC8_TRURR</name>
<dbReference type="EMBL" id="CP002049">
    <property type="protein sequence ID" value="ADI13660.1"/>
    <property type="molecule type" value="Genomic_DNA"/>
</dbReference>
<dbReference type="Proteomes" id="UP000000379">
    <property type="component" value="Chromosome"/>
</dbReference>
<feature type="transmembrane region" description="Helical" evidence="1">
    <location>
        <begin position="31"/>
        <end position="49"/>
    </location>
</feature>
<dbReference type="STRING" id="649638.Trad_0523"/>
<feature type="transmembrane region" description="Helical" evidence="1">
    <location>
        <begin position="319"/>
        <end position="339"/>
    </location>
</feature>
<gene>
    <name evidence="2" type="ordered locus">Trad_0523</name>
</gene>
<keyword evidence="3" id="KW-1185">Reference proteome</keyword>
<evidence type="ECO:0000313" key="3">
    <source>
        <dbReference type="Proteomes" id="UP000000379"/>
    </source>
</evidence>
<feature type="transmembrane region" description="Helical" evidence="1">
    <location>
        <begin position="94"/>
        <end position="114"/>
    </location>
</feature>
<keyword evidence="1" id="KW-0472">Membrane</keyword>
<feature type="transmembrane region" description="Helical" evidence="1">
    <location>
        <begin position="295"/>
        <end position="312"/>
    </location>
</feature>
<dbReference type="RefSeq" id="WP_013177040.1">
    <property type="nucleotide sequence ID" value="NC_014221.1"/>
</dbReference>
<keyword evidence="1" id="KW-0812">Transmembrane</keyword>
<dbReference type="eggNOG" id="COG1215">
    <property type="taxonomic scope" value="Bacteria"/>
</dbReference>
<sequence length="617" mass="67584">MKVSNQRPKVGVFVGRRAAPAARVGRGAGDLTRFVVALLLSLGFGAWLLSLARLSPADIDAFGLVGALPVTYWLALVSTLAVFVACLGKTAAAYYLGSVVLLIVYLHATPALVYDGLRYPWVYKHLGLVEYIGVYGAVDPLIDAYHNWPGFFALWALLTETAQLPLEALAAWAQPFYNLLYLPPLLLFCRAFSQDARVVWLGVWLFYLTNWVGQDYFAPQALAYVFYLTVLAFLLHLFPRRDNRLTRTLGPGAARLLRTTYRPPEEPERYTGRRAVLAYTLALLAFAAMVYSHQLTPFVTIVCVIALAAAGVDRLRVTALLFMALTALWLTFMATGYLGGHLTELLSDLGAIGQNVERNVGERLTGAPQRQLVLSVQLGLSVALWLLAGAGLVKSWRRGRSDLALAALAFAPFPLLALQPYGGEALLRLYFFTQPAMCLLAARALLPDGAPRVGARRRVALGALSGVLLGGLVIAYYGNEAVNYVSATEAEVFRALYDTVPEGSLLMAVSPNYPLRNSAFYYRVVNTSLVQQLRPEPFEAVFVDEGVVDVSALVAYMREFPHAYLVFSDVQRRNLEVLRPVPAASVAALARALATDPALEVFYRAGDVVIYTLRRAP</sequence>